<name>A0A154PC93_DUFNO</name>
<feature type="compositionally biased region" description="Polar residues" evidence="2">
    <location>
        <begin position="389"/>
        <end position="399"/>
    </location>
</feature>
<accession>A0A154PC93</accession>
<feature type="region of interest" description="Disordered" evidence="2">
    <location>
        <begin position="1053"/>
        <end position="1084"/>
    </location>
</feature>
<reference evidence="3 4" key="1">
    <citation type="submission" date="2015-07" db="EMBL/GenBank/DDBJ databases">
        <title>The genome of Dufourea novaeangliae.</title>
        <authorList>
            <person name="Pan H."/>
            <person name="Kapheim K."/>
        </authorList>
    </citation>
    <scope>NUCLEOTIDE SEQUENCE [LARGE SCALE GENOMIC DNA]</scope>
    <source>
        <strain evidence="3">0120121106</strain>
        <tissue evidence="3">Whole body</tissue>
    </source>
</reference>
<dbReference type="GO" id="GO:0007099">
    <property type="term" value="P:centriole replication"/>
    <property type="evidence" value="ECO:0007669"/>
    <property type="project" value="InterPro"/>
</dbReference>
<evidence type="ECO:0000313" key="4">
    <source>
        <dbReference type="Proteomes" id="UP000076502"/>
    </source>
</evidence>
<dbReference type="GO" id="GO:1902017">
    <property type="term" value="P:regulation of cilium assembly"/>
    <property type="evidence" value="ECO:0007669"/>
    <property type="project" value="InterPro"/>
</dbReference>
<dbReference type="GO" id="GO:0051299">
    <property type="term" value="P:centrosome separation"/>
    <property type="evidence" value="ECO:0007669"/>
    <property type="project" value="TreeGrafter"/>
</dbReference>
<feature type="coiled-coil region" evidence="1">
    <location>
        <begin position="535"/>
        <end position="790"/>
    </location>
</feature>
<dbReference type="InterPro" id="IPR038923">
    <property type="entry name" value="Centrobin"/>
</dbReference>
<dbReference type="PANTHER" id="PTHR34439">
    <property type="entry name" value="CENTROBIN"/>
    <property type="match status" value="1"/>
</dbReference>
<proteinExistence type="predicted"/>
<keyword evidence="4" id="KW-1185">Reference proteome</keyword>
<organism evidence="3 4">
    <name type="scientific">Dufourea novaeangliae</name>
    <name type="common">Sweat bee</name>
    <dbReference type="NCBI Taxonomy" id="178035"/>
    <lineage>
        <taxon>Eukaryota</taxon>
        <taxon>Metazoa</taxon>
        <taxon>Ecdysozoa</taxon>
        <taxon>Arthropoda</taxon>
        <taxon>Hexapoda</taxon>
        <taxon>Insecta</taxon>
        <taxon>Pterygota</taxon>
        <taxon>Neoptera</taxon>
        <taxon>Endopterygota</taxon>
        <taxon>Hymenoptera</taxon>
        <taxon>Apocrita</taxon>
        <taxon>Aculeata</taxon>
        <taxon>Apoidea</taxon>
        <taxon>Anthophila</taxon>
        <taxon>Halictidae</taxon>
        <taxon>Rophitinae</taxon>
        <taxon>Dufourea</taxon>
    </lineage>
</organism>
<dbReference type="OMA" id="FHNAWSK"/>
<feature type="coiled-coil region" evidence="1">
    <location>
        <begin position="841"/>
        <end position="868"/>
    </location>
</feature>
<dbReference type="OrthoDB" id="8190486at2759"/>
<evidence type="ECO:0000256" key="2">
    <source>
        <dbReference type="SAM" id="MobiDB-lite"/>
    </source>
</evidence>
<sequence length="1084" mass="124140">MMSDSDDTDVLLLIPPDLFLVPSSSESDVSSNRGEVNYSNRRTGVIGEIVEHMQSLESRINAIESKDTSLDATLLNNSLDSQLHNNTAVKLRQTLPKTKFHLNQSSSLQNTPIKPRRSLSVPSTPNSYSLSSHNNLHQDDMKSGNCFPMANGTNATNTTNHDKNKHDYLISQSDSSVVVPSASRSVGFLHATSTSSKGEPCSYPFDYYQNTSNMHNKPSCNQLSSLPSTSTLISTTGQPNPCSKTNVHEMELFEVDELLQEMEATELELSKRINRVSMQQSSTDDNDILLPNQSSDTLRSKVQSDVCKQSINRKLDFDLEDLNQYHDAQLGVTKKKYSDLFPDISLPYDDSLRFDRTDKMISEFKTWEQNIKKPSLKTEQVEGTSTLKDTNNIDKSVSKPSDAKRMESTSEQATLNVGDTNSVAAINAHAVQTQSMHKNSNSSLLNELTQYNTATSTRSTELYASCVSETYKSSQQNGNVQHMKEVHEAPFTKSTVHASTNTDFFPRKSQRLLSLSDFWDNTCIRSQEEMRKIKLEEEKFRREHCEHLIQELQKRLLEQQEKVAVALRVDNEKNELIAQFHNAWSKLKQRLHVLENEYNTLQTNLKNVTEKHQLEILEFQSQIKRYEGELSKALDLAAGYKEKSDTVMKEKLELLESHANELENYKSLVQAADSRYEQLKIDYDKVLEKNKQNEETMKNIQQELTKERLKGVEVRNEMNVIHKALDTCEAELTVLRQEKENLQLKLKEETNRNAILQQKNNALVLSVDDAKKAEKVAKDETKSLAEQKEQIRLELQEVYQKQVDEVVKVKLQEFQTQLDAAESEFLEELKTRQQVIAECAARKIKDIIDKHRLEINLLEEKHKEEKRLCELQLAQVLQKSAILETQLNSQRATKSQLAEQLHSVMQKQWQQALHIISGGNMEDLTPIQKIHAEKLFRGPKKSESMPNCYARVSQEPIRLSLQPTDIKNFHDQNESLNTMTPIEDTPLSSKESKDDLRKYVKMIVDIQKSREEFLRVRENIPSPPLACREVPRKHYMKKELIIKDEDNVTWQPASETTQDTTEFIPISQKACTKGDQHRTKPPWK</sequence>
<dbReference type="EMBL" id="KQ434869">
    <property type="protein sequence ID" value="KZC09451.1"/>
    <property type="molecule type" value="Genomic_DNA"/>
</dbReference>
<keyword evidence="1" id="KW-0175">Coiled coil</keyword>
<feature type="region of interest" description="Disordered" evidence="2">
    <location>
        <begin position="96"/>
        <end position="132"/>
    </location>
</feature>
<dbReference type="GO" id="GO:0005813">
    <property type="term" value="C:centrosome"/>
    <property type="evidence" value="ECO:0007669"/>
    <property type="project" value="TreeGrafter"/>
</dbReference>
<gene>
    <name evidence="3" type="ORF">WN55_11194</name>
</gene>
<dbReference type="GO" id="GO:0005814">
    <property type="term" value="C:centriole"/>
    <property type="evidence" value="ECO:0007669"/>
    <property type="project" value="TreeGrafter"/>
</dbReference>
<evidence type="ECO:0000313" key="3">
    <source>
        <dbReference type="EMBL" id="KZC09451.1"/>
    </source>
</evidence>
<evidence type="ECO:0000256" key="1">
    <source>
        <dbReference type="SAM" id="Coils"/>
    </source>
</evidence>
<dbReference type="PANTHER" id="PTHR34439:SF1">
    <property type="entry name" value="CENTROBIN"/>
    <property type="match status" value="1"/>
</dbReference>
<dbReference type="AlphaFoldDB" id="A0A154PC93"/>
<dbReference type="GO" id="GO:1902410">
    <property type="term" value="P:mitotic cytokinetic process"/>
    <property type="evidence" value="ECO:0007669"/>
    <property type="project" value="TreeGrafter"/>
</dbReference>
<feature type="compositionally biased region" description="Polar residues" evidence="2">
    <location>
        <begin position="101"/>
        <end position="112"/>
    </location>
</feature>
<dbReference type="Proteomes" id="UP000076502">
    <property type="component" value="Unassembled WGS sequence"/>
</dbReference>
<feature type="region of interest" description="Disordered" evidence="2">
    <location>
        <begin position="389"/>
        <end position="412"/>
    </location>
</feature>
<protein>
    <submittedName>
        <fullName evidence="3">Centrobin</fullName>
    </submittedName>
</protein>